<evidence type="ECO:0000259" key="1">
    <source>
        <dbReference type="Pfam" id="PF02698"/>
    </source>
</evidence>
<dbReference type="EMBL" id="MN738800">
    <property type="protein sequence ID" value="QHT37599.1"/>
    <property type="molecule type" value="Genomic_DNA"/>
</dbReference>
<dbReference type="Pfam" id="PF02698">
    <property type="entry name" value="DUF218"/>
    <property type="match status" value="1"/>
</dbReference>
<dbReference type="InterPro" id="IPR014729">
    <property type="entry name" value="Rossmann-like_a/b/a_fold"/>
</dbReference>
<name>A0A6C0FAL9_9ZZZZ</name>
<reference evidence="2" key="1">
    <citation type="journal article" date="2020" name="Nature">
        <title>Giant virus diversity and host interactions through global metagenomics.</title>
        <authorList>
            <person name="Schulz F."/>
            <person name="Roux S."/>
            <person name="Paez-Espino D."/>
            <person name="Jungbluth S."/>
            <person name="Walsh D.A."/>
            <person name="Denef V.J."/>
            <person name="McMahon K.D."/>
            <person name="Konstantinidis K.T."/>
            <person name="Eloe-Fadrosh E.A."/>
            <person name="Kyrpides N.C."/>
            <person name="Woyke T."/>
        </authorList>
    </citation>
    <scope>NUCLEOTIDE SEQUENCE</scope>
    <source>
        <strain evidence="2">GVMAG-S-ERX555997-44</strain>
    </source>
</reference>
<proteinExistence type="predicted"/>
<dbReference type="InterPro" id="IPR003848">
    <property type="entry name" value="DUF218"/>
</dbReference>
<dbReference type="AlphaFoldDB" id="A0A6C0FAL9"/>
<evidence type="ECO:0000313" key="2">
    <source>
        <dbReference type="EMBL" id="QHT37599.1"/>
    </source>
</evidence>
<accession>A0A6C0FAL9</accession>
<feature type="domain" description="DUF218" evidence="1">
    <location>
        <begin position="1"/>
        <end position="62"/>
    </location>
</feature>
<dbReference type="Gene3D" id="3.40.50.620">
    <property type="entry name" value="HUPs"/>
    <property type="match status" value="1"/>
</dbReference>
<protein>
    <recommendedName>
        <fullName evidence="1">DUF218 domain-containing protein</fullName>
    </recommendedName>
</protein>
<sequence>MKKYLIKGNIPEKSILKERKSISTKENIKFLSTIISKEKISKFSIISSKTHIPKVKNIIENFIFYDKYKIKYISV</sequence>
<organism evidence="2">
    <name type="scientific">viral metagenome</name>
    <dbReference type="NCBI Taxonomy" id="1070528"/>
    <lineage>
        <taxon>unclassified sequences</taxon>
        <taxon>metagenomes</taxon>
        <taxon>organismal metagenomes</taxon>
    </lineage>
</organism>